<dbReference type="AlphaFoldDB" id="A0A3J4MBR7"/>
<dbReference type="Gene3D" id="2.30.130.30">
    <property type="entry name" value="Hypothetical protein"/>
    <property type="match status" value="1"/>
</dbReference>
<reference evidence="3" key="1">
    <citation type="submission" date="2018-11" db="EMBL/GenBank/DDBJ databases">
        <authorList>
            <consortium name="PulseNet: The National Subtyping Network for Foodborne Disease Surveillance"/>
            <person name="Tarr C.L."/>
            <person name="Trees E."/>
            <person name="Katz L.S."/>
            <person name="Carleton-Romer H.A."/>
            <person name="Stroika S."/>
            <person name="Kucerova Z."/>
            <person name="Roache K.F."/>
            <person name="Sabol A.L."/>
            <person name="Besser J."/>
            <person name="Gerner-Smidt P."/>
        </authorList>
    </citation>
    <scope>NUCLEOTIDE SEQUENCE [LARGE SCALE GENOMIC DNA]</scope>
    <source>
        <strain evidence="3">PNUSAS059842</strain>
    </source>
</reference>
<protein>
    <submittedName>
        <fullName evidence="3">DUF3850 domain-containing protein</fullName>
    </submittedName>
</protein>
<dbReference type="Proteomes" id="UP000839509">
    <property type="component" value="Unassembled WGS sequence"/>
</dbReference>
<accession>A0A3J4MBR7</accession>
<dbReference type="Pfam" id="PF24187">
    <property type="entry name" value="DUF7415"/>
    <property type="match status" value="1"/>
</dbReference>
<name>A0A3J4MBR7_SALER</name>
<proteinExistence type="predicted"/>
<feature type="domain" description="DUF3850" evidence="1">
    <location>
        <begin position="4"/>
        <end position="62"/>
    </location>
</feature>
<sequence length="156" mass="17426">MTKVHDLKIHPKYFEPVAAGKKRAEVRINDRDYNAGDTLILREYDPKKGFTGQKVVALITDATCLRAFVDNGAPYILLSIQLVERPAISGCKLRRWNELAVQGLVFRINYEVLHPQGLAMMYDPETGVSDGALVASDGVWSYSGEIIKSAKQKGWM</sequence>
<evidence type="ECO:0000259" key="2">
    <source>
        <dbReference type="Pfam" id="PF24187"/>
    </source>
</evidence>
<dbReference type="InterPro" id="IPR039440">
    <property type="entry name" value="DUF3850"/>
</dbReference>
<evidence type="ECO:0000259" key="1">
    <source>
        <dbReference type="Pfam" id="PF12961"/>
    </source>
</evidence>
<dbReference type="Pfam" id="PF12961">
    <property type="entry name" value="DUF3850"/>
    <property type="match status" value="1"/>
</dbReference>
<evidence type="ECO:0000313" key="3">
    <source>
        <dbReference type="EMBL" id="MFK56947.1"/>
    </source>
</evidence>
<comment type="caution">
    <text evidence="3">The sequence shown here is derived from an EMBL/GenBank/DDBJ whole genome shotgun (WGS) entry which is preliminary data.</text>
</comment>
<dbReference type="SUPFAM" id="SSF88697">
    <property type="entry name" value="PUA domain-like"/>
    <property type="match status" value="1"/>
</dbReference>
<dbReference type="InterPro" id="IPR055838">
    <property type="entry name" value="DUF7415"/>
</dbReference>
<organism evidence="3">
    <name type="scientific">Salmonella enterica</name>
    <name type="common">Salmonella choleraesuis</name>
    <dbReference type="NCBI Taxonomy" id="28901"/>
    <lineage>
        <taxon>Bacteria</taxon>
        <taxon>Pseudomonadati</taxon>
        <taxon>Pseudomonadota</taxon>
        <taxon>Gammaproteobacteria</taxon>
        <taxon>Enterobacterales</taxon>
        <taxon>Enterobacteriaceae</taxon>
        <taxon>Salmonella</taxon>
    </lineage>
</organism>
<feature type="domain" description="DUF7415" evidence="2">
    <location>
        <begin position="96"/>
        <end position="135"/>
    </location>
</feature>
<dbReference type="InterPro" id="IPR015947">
    <property type="entry name" value="PUA-like_sf"/>
</dbReference>
<dbReference type="EMBL" id="RMTL01000009">
    <property type="protein sequence ID" value="MFK56947.1"/>
    <property type="molecule type" value="Genomic_DNA"/>
</dbReference>
<gene>
    <name evidence="3" type="ORF">EEM01_12585</name>
</gene>